<accession>A0A6V2C6T2</accession>
<name>A0A6V2C6T2_9STRA</name>
<dbReference type="AlphaFoldDB" id="A0A6V2C6T2"/>
<gene>
    <name evidence="1" type="ORF">DBRI00130_LOCUS6931</name>
    <name evidence="2" type="ORF">DBRI00130_LOCUS6934</name>
</gene>
<organism evidence="2">
    <name type="scientific">Ditylum brightwellii</name>
    <dbReference type="NCBI Taxonomy" id="49249"/>
    <lineage>
        <taxon>Eukaryota</taxon>
        <taxon>Sar</taxon>
        <taxon>Stramenopiles</taxon>
        <taxon>Ochrophyta</taxon>
        <taxon>Bacillariophyta</taxon>
        <taxon>Mediophyceae</taxon>
        <taxon>Lithodesmiophycidae</taxon>
        <taxon>Lithodesmiales</taxon>
        <taxon>Lithodesmiaceae</taxon>
        <taxon>Ditylum</taxon>
    </lineage>
</organism>
<dbReference type="EMBL" id="HBNS01008549">
    <property type="protein sequence ID" value="CAE4591933.1"/>
    <property type="molecule type" value="Transcribed_RNA"/>
</dbReference>
<proteinExistence type="predicted"/>
<sequence>MGNRCLFMHDPSAEDHGPSIPWLKKEMIGNEIGKDAYSNNMTQMINSGNPFGRSCIKFEEVAGFQVADVNKKGSTTRIKEEVVLQIVLDMRGDAPGCYCKKYQPSHVVEYNSRLGMKRMVCMMCKEAFFQVVNLSAGGTTTTQGSVIRITREQYDKSNKTHIRAQMIAFGTISDPKVPGCTVCINPSQDCIKELTTEKDIKLSIKNNEREDLRSVKETTNAVKDELAKCSGALFMLRTTTDMDAFNFQTNVMHLQLQSFHVKTPKDAEDYKKTKEFLEVKFRGLEKHWTAWSWPVSADRVAVDETTLVPPVNAKYYHPAEKGQMTEQIWKSFVSIRKDSISPNVPAIKKYLPQSQEKENVPLNNSRLPIFEDLEMGKEYMPQSVEMEVLKTCPLDNALLVGFEELHMQELHRQEFHRKSQSRRFC</sequence>
<reference evidence="2" key="1">
    <citation type="submission" date="2021-01" db="EMBL/GenBank/DDBJ databases">
        <authorList>
            <person name="Corre E."/>
            <person name="Pelletier E."/>
            <person name="Niang G."/>
            <person name="Scheremetjew M."/>
            <person name="Finn R."/>
            <person name="Kale V."/>
            <person name="Holt S."/>
            <person name="Cochrane G."/>
            <person name="Meng A."/>
            <person name="Brown T."/>
            <person name="Cohen L."/>
        </authorList>
    </citation>
    <scope>NUCLEOTIDE SEQUENCE</scope>
    <source>
        <strain evidence="2">GSO104</strain>
    </source>
</reference>
<protein>
    <submittedName>
        <fullName evidence="2">Uncharacterized protein</fullName>
    </submittedName>
</protein>
<dbReference type="EMBL" id="HBNS01008544">
    <property type="protein sequence ID" value="CAE4591927.1"/>
    <property type="molecule type" value="Transcribed_RNA"/>
</dbReference>
<evidence type="ECO:0000313" key="2">
    <source>
        <dbReference type="EMBL" id="CAE4591933.1"/>
    </source>
</evidence>
<evidence type="ECO:0000313" key="1">
    <source>
        <dbReference type="EMBL" id="CAE4591927.1"/>
    </source>
</evidence>